<dbReference type="EMBL" id="JAUIZM010000002">
    <property type="protein sequence ID" value="KAK1400374.1"/>
    <property type="molecule type" value="Genomic_DNA"/>
</dbReference>
<dbReference type="GO" id="GO:0003723">
    <property type="term" value="F:RNA binding"/>
    <property type="evidence" value="ECO:0007669"/>
    <property type="project" value="InterPro"/>
</dbReference>
<protein>
    <submittedName>
        <fullName evidence="3">Pentatricopeptide repeat-containing protein</fullName>
    </submittedName>
</protein>
<dbReference type="GO" id="GO:0009451">
    <property type="term" value="P:RNA modification"/>
    <property type="evidence" value="ECO:0007669"/>
    <property type="project" value="InterPro"/>
</dbReference>
<organism evidence="3 4">
    <name type="scientific">Heracleum sosnowskyi</name>
    <dbReference type="NCBI Taxonomy" id="360622"/>
    <lineage>
        <taxon>Eukaryota</taxon>
        <taxon>Viridiplantae</taxon>
        <taxon>Streptophyta</taxon>
        <taxon>Embryophyta</taxon>
        <taxon>Tracheophyta</taxon>
        <taxon>Spermatophyta</taxon>
        <taxon>Magnoliopsida</taxon>
        <taxon>eudicotyledons</taxon>
        <taxon>Gunneridae</taxon>
        <taxon>Pentapetalae</taxon>
        <taxon>asterids</taxon>
        <taxon>campanulids</taxon>
        <taxon>Apiales</taxon>
        <taxon>Apiaceae</taxon>
        <taxon>Apioideae</taxon>
        <taxon>apioid superclade</taxon>
        <taxon>Tordylieae</taxon>
        <taxon>Tordyliinae</taxon>
        <taxon>Heracleum</taxon>
    </lineage>
</organism>
<dbReference type="Gene3D" id="1.25.40.10">
    <property type="entry name" value="Tetratricopeptide repeat domain"/>
    <property type="match status" value="3"/>
</dbReference>
<name>A0AAD8JAC2_9APIA</name>
<gene>
    <name evidence="3" type="ORF">POM88_010237</name>
</gene>
<dbReference type="NCBIfam" id="TIGR00756">
    <property type="entry name" value="PPR"/>
    <property type="match status" value="3"/>
</dbReference>
<dbReference type="InterPro" id="IPR011990">
    <property type="entry name" value="TPR-like_helical_dom_sf"/>
</dbReference>
<dbReference type="FunFam" id="1.25.40.10:FF:000475">
    <property type="entry name" value="Pentatricopeptide repeat-containing protein At5g40410, mitochondrial"/>
    <property type="match status" value="1"/>
</dbReference>
<dbReference type="Proteomes" id="UP001237642">
    <property type="component" value="Unassembled WGS sequence"/>
</dbReference>
<proteinExistence type="predicted"/>
<dbReference type="Pfam" id="PF20431">
    <property type="entry name" value="E_motif"/>
    <property type="match status" value="1"/>
</dbReference>
<comment type="caution">
    <text evidence="3">The sequence shown here is derived from an EMBL/GenBank/DDBJ whole genome shotgun (WGS) entry which is preliminary data.</text>
</comment>
<dbReference type="FunFam" id="1.25.40.10:FF:000090">
    <property type="entry name" value="Pentatricopeptide repeat-containing protein, chloroplastic"/>
    <property type="match status" value="1"/>
</dbReference>
<keyword evidence="1" id="KW-0677">Repeat</keyword>
<accession>A0AAD8JAC2</accession>
<feature type="repeat" description="PPR" evidence="2">
    <location>
        <begin position="107"/>
        <end position="141"/>
    </location>
</feature>
<feature type="repeat" description="PPR" evidence="2">
    <location>
        <begin position="208"/>
        <end position="242"/>
    </location>
</feature>
<reference evidence="3" key="1">
    <citation type="submission" date="2023-02" db="EMBL/GenBank/DDBJ databases">
        <title>Genome of toxic invasive species Heracleum sosnowskyi carries increased number of genes despite the absence of recent whole-genome duplications.</title>
        <authorList>
            <person name="Schelkunov M."/>
            <person name="Shtratnikova V."/>
            <person name="Makarenko M."/>
            <person name="Klepikova A."/>
            <person name="Omelchenko D."/>
            <person name="Novikova G."/>
            <person name="Obukhova E."/>
            <person name="Bogdanov V."/>
            <person name="Penin A."/>
            <person name="Logacheva M."/>
        </authorList>
    </citation>
    <scope>NUCLEOTIDE SEQUENCE</scope>
    <source>
        <strain evidence="3">Hsosn_3</strain>
        <tissue evidence="3">Leaf</tissue>
    </source>
</reference>
<feature type="repeat" description="PPR" evidence="2">
    <location>
        <begin position="5"/>
        <end position="40"/>
    </location>
</feature>
<dbReference type="InterPro" id="IPR046848">
    <property type="entry name" value="E_motif"/>
</dbReference>
<dbReference type="PANTHER" id="PTHR47926">
    <property type="entry name" value="PENTATRICOPEPTIDE REPEAT-CONTAINING PROTEIN"/>
    <property type="match status" value="1"/>
</dbReference>
<sequence>MPERDLVSWNSWISLLSKSGYFRKSLEVFRRMRFEMGMEPNEVTVVSLVSGCVEVGGFDEGVCVHGLALKMGLMSEVKVVHSFINMYGMFGYVGLACNLFETMVVRNLVSWNTMIKIHVRNRLGEEGVKFVKFMRRVGISPDQATIVTLLQGCKDVCVGNLADALHGYMITAGFDKDVTIMTTLVSVYTKSGRLFAAHEVFRGMKEPDRIAWTAVLAGYALHGYGREAIELFHVMVSKGEEPDHVTFTHLLSACSHSGLVEEGKRYFEIMSRVYSLEPRLDHYSCMVDLLGRSGYVRDAYLLIKSMPMEPTAGVWGSLLNACKIYGDMDIGKEVAERLFALNPKDSRNYIMLSSMYSEAGQWLDASETRILMKEKRVIETPGCSFMEPGHELGRL</sequence>
<dbReference type="InterPro" id="IPR046960">
    <property type="entry name" value="PPR_At4g14850-like_plant"/>
</dbReference>
<evidence type="ECO:0000256" key="1">
    <source>
        <dbReference type="ARBA" id="ARBA00022737"/>
    </source>
</evidence>
<keyword evidence="4" id="KW-1185">Reference proteome</keyword>
<dbReference type="InterPro" id="IPR002885">
    <property type="entry name" value="PPR_rpt"/>
</dbReference>
<reference evidence="3" key="2">
    <citation type="submission" date="2023-05" db="EMBL/GenBank/DDBJ databases">
        <authorList>
            <person name="Schelkunov M.I."/>
        </authorList>
    </citation>
    <scope>NUCLEOTIDE SEQUENCE</scope>
    <source>
        <strain evidence="3">Hsosn_3</strain>
        <tissue evidence="3">Leaf</tissue>
    </source>
</reference>
<dbReference type="PANTHER" id="PTHR47926:SF533">
    <property type="entry name" value="DYW DOMAIN-CONTAINING PROTEIN"/>
    <property type="match status" value="1"/>
</dbReference>
<evidence type="ECO:0000313" key="3">
    <source>
        <dbReference type="EMBL" id="KAK1400374.1"/>
    </source>
</evidence>
<dbReference type="AlphaFoldDB" id="A0AAD8JAC2"/>
<dbReference type="Pfam" id="PF01535">
    <property type="entry name" value="PPR"/>
    <property type="match status" value="3"/>
</dbReference>
<evidence type="ECO:0000313" key="4">
    <source>
        <dbReference type="Proteomes" id="UP001237642"/>
    </source>
</evidence>
<dbReference type="PROSITE" id="PS51375">
    <property type="entry name" value="PPR"/>
    <property type="match status" value="3"/>
</dbReference>
<evidence type="ECO:0000256" key="2">
    <source>
        <dbReference type="PROSITE-ProRule" id="PRU00708"/>
    </source>
</evidence>
<dbReference type="Pfam" id="PF13041">
    <property type="entry name" value="PPR_2"/>
    <property type="match status" value="2"/>
</dbReference>